<dbReference type="RefSeq" id="WP_345862984.1">
    <property type="nucleotide sequence ID" value="NZ_JBDIMF010000001.1"/>
</dbReference>
<keyword evidence="3" id="KW-1185">Reference proteome</keyword>
<reference evidence="2 3" key="1">
    <citation type="submission" date="2024-05" db="EMBL/GenBank/DDBJ databases">
        <authorList>
            <person name="Liu Q."/>
            <person name="Xin Y.-H."/>
        </authorList>
    </citation>
    <scope>NUCLEOTIDE SEQUENCE [LARGE SCALE GENOMIC DNA]</scope>
    <source>
        <strain evidence="2 3">CGMCC 1.15349</strain>
    </source>
</reference>
<name>A0ABU9XNS2_9SPHN</name>
<organism evidence="2 3">
    <name type="scientific">Sphingomonas qilianensis</name>
    <dbReference type="NCBI Taxonomy" id="1736690"/>
    <lineage>
        <taxon>Bacteria</taxon>
        <taxon>Pseudomonadati</taxon>
        <taxon>Pseudomonadota</taxon>
        <taxon>Alphaproteobacteria</taxon>
        <taxon>Sphingomonadales</taxon>
        <taxon>Sphingomonadaceae</taxon>
        <taxon>Sphingomonas</taxon>
    </lineage>
</organism>
<dbReference type="Proteomes" id="UP001404104">
    <property type="component" value="Unassembled WGS sequence"/>
</dbReference>
<dbReference type="InterPro" id="IPR009875">
    <property type="entry name" value="PilZ_domain"/>
</dbReference>
<proteinExistence type="predicted"/>
<dbReference type="Pfam" id="PF07238">
    <property type="entry name" value="PilZ"/>
    <property type="match status" value="1"/>
</dbReference>
<accession>A0ABU9XNS2</accession>
<feature type="domain" description="PilZ" evidence="1">
    <location>
        <begin position="30"/>
        <end position="98"/>
    </location>
</feature>
<comment type="caution">
    <text evidence="2">The sequence shown here is derived from an EMBL/GenBank/DDBJ whole genome shotgun (WGS) entry which is preliminary data.</text>
</comment>
<evidence type="ECO:0000259" key="1">
    <source>
        <dbReference type="Pfam" id="PF07238"/>
    </source>
</evidence>
<dbReference type="EMBL" id="JBDIMF010000001">
    <property type="protein sequence ID" value="MEN2785482.1"/>
    <property type="molecule type" value="Genomic_DNA"/>
</dbReference>
<dbReference type="SUPFAM" id="SSF141371">
    <property type="entry name" value="PilZ domain-like"/>
    <property type="match status" value="1"/>
</dbReference>
<gene>
    <name evidence="2" type="ORF">ABC969_03485</name>
</gene>
<evidence type="ECO:0000313" key="3">
    <source>
        <dbReference type="Proteomes" id="UP001404104"/>
    </source>
</evidence>
<sequence>MASRATQFRKVQPALVEYRTVPRHSVVITTATVRRHGSLPDDAVLCDISAYGCRLESPNDYSAQERLWVRFPGSNPISATVVWARDGFTACRFDAPIERSLLRSMTLTSL</sequence>
<protein>
    <submittedName>
        <fullName evidence="2">PilZ domain-containing protein</fullName>
    </submittedName>
</protein>
<evidence type="ECO:0000313" key="2">
    <source>
        <dbReference type="EMBL" id="MEN2785482.1"/>
    </source>
</evidence>